<sequence length="231" mass="25508">MLLLTPLTGTTLTFPAATPRETATTGGINQVKVSSAVCASTPALSDSRTSQLHPFQKFQRQSKEKRPEWRMVLVIRELARYKVDIAALSETQFSEQGQLEEMARFTYNGTISEAFAVTDGVKQCGVLAPNLFSLMLSVMLMDAYHYEHPGIRIAYRTDGHLLNSRRMQAPTCVPTTTVHDLLFADDCAVNTMTEGTMQRNMNLFAAGCAYFGLTISAAKMVVRHQPPPNAE</sequence>
<reference evidence="1 2" key="2">
    <citation type="submission" date="2018-11" db="EMBL/GenBank/DDBJ databases">
        <authorList>
            <consortium name="Pathogen Informatics"/>
        </authorList>
    </citation>
    <scope>NUCLEOTIDE SEQUENCE [LARGE SCALE GENOMIC DNA]</scope>
    <source>
        <strain evidence="1 2">NST_G2</strain>
    </source>
</reference>
<dbReference type="EMBL" id="UYSU01037640">
    <property type="protein sequence ID" value="VDL99301.1"/>
    <property type="molecule type" value="Genomic_DNA"/>
</dbReference>
<organism evidence="3">
    <name type="scientific">Schistocephalus solidus</name>
    <name type="common">Tapeworm</name>
    <dbReference type="NCBI Taxonomy" id="70667"/>
    <lineage>
        <taxon>Eukaryota</taxon>
        <taxon>Metazoa</taxon>
        <taxon>Spiralia</taxon>
        <taxon>Lophotrochozoa</taxon>
        <taxon>Platyhelminthes</taxon>
        <taxon>Cestoda</taxon>
        <taxon>Eucestoda</taxon>
        <taxon>Diphyllobothriidea</taxon>
        <taxon>Diphyllobothriidae</taxon>
        <taxon>Schistocephalus</taxon>
    </lineage>
</organism>
<evidence type="ECO:0000313" key="1">
    <source>
        <dbReference type="EMBL" id="VDL99301.1"/>
    </source>
</evidence>
<accession>A0A183T8W8</accession>
<dbReference type="Proteomes" id="UP000275846">
    <property type="component" value="Unassembled WGS sequence"/>
</dbReference>
<dbReference type="PANTHER" id="PTHR47027">
    <property type="entry name" value="REVERSE TRANSCRIPTASE DOMAIN-CONTAINING PROTEIN"/>
    <property type="match status" value="1"/>
</dbReference>
<gene>
    <name evidence="1" type="ORF">SSLN_LOCUS12916</name>
</gene>
<reference evidence="3" key="1">
    <citation type="submission" date="2016-06" db="UniProtKB">
        <authorList>
            <consortium name="WormBaseParasite"/>
        </authorList>
    </citation>
    <scope>IDENTIFICATION</scope>
</reference>
<proteinExistence type="predicted"/>
<dbReference type="WBParaSite" id="SSLN_0001341701-mRNA-1">
    <property type="protein sequence ID" value="SSLN_0001341701-mRNA-1"/>
    <property type="gene ID" value="SSLN_0001341701"/>
</dbReference>
<dbReference type="PANTHER" id="PTHR47027:SF26">
    <property type="entry name" value="REVERSE TRANSCRIPTASE DOMAIN-CONTAINING PROTEIN"/>
    <property type="match status" value="1"/>
</dbReference>
<evidence type="ECO:0000313" key="2">
    <source>
        <dbReference type="Proteomes" id="UP000275846"/>
    </source>
</evidence>
<evidence type="ECO:0000313" key="3">
    <source>
        <dbReference type="WBParaSite" id="SSLN_0001341701-mRNA-1"/>
    </source>
</evidence>
<name>A0A183T8W8_SCHSO</name>
<protein>
    <submittedName>
        <fullName evidence="3">Reverse transcriptase domain-containing protein</fullName>
    </submittedName>
</protein>
<keyword evidence="2" id="KW-1185">Reference proteome</keyword>
<dbReference type="OrthoDB" id="425014at2759"/>
<dbReference type="AlphaFoldDB" id="A0A183T8W8"/>